<dbReference type="KEGG" id="bcac:CGC64_02695"/>
<dbReference type="Proteomes" id="UP001060260">
    <property type="component" value="Chromosome"/>
</dbReference>
<feature type="modified residue" description="3-oxoalanine (Ser)" evidence="7">
    <location>
        <position position="76"/>
    </location>
</feature>
<dbReference type="Proteomes" id="UP000284205">
    <property type="component" value="Unassembled WGS sequence"/>
</dbReference>
<accession>A0A174PQQ7</accession>
<reference evidence="17 18" key="1">
    <citation type="submission" date="2015-09" db="EMBL/GenBank/DDBJ databases">
        <authorList>
            <consortium name="Pathogen Informatics"/>
        </authorList>
    </citation>
    <scope>NUCLEOTIDE SEQUENCE [LARGE SCALE GENOMIC DNA]</scope>
    <source>
        <strain evidence="11 17">2789STDY5834880</strain>
        <strain evidence="10 18">2789STDY5834946</strain>
    </source>
</reference>
<reference evidence="20 21" key="3">
    <citation type="journal article" date="2019" name="Nat. Med.">
        <title>A library of human gut bacterial isolates paired with longitudinal multiomics data enables mechanistic microbiome research.</title>
        <authorList>
            <person name="Poyet M."/>
            <person name="Groussin M."/>
            <person name="Gibbons S.M."/>
            <person name="Avila-Pacheco J."/>
            <person name="Jiang X."/>
            <person name="Kearney S.M."/>
            <person name="Perrotta A.R."/>
            <person name="Berdy B."/>
            <person name="Zhao S."/>
            <person name="Lieberman T.D."/>
            <person name="Swanson P.K."/>
            <person name="Smith M."/>
            <person name="Roesemann S."/>
            <person name="Alexander J.E."/>
            <person name="Rich S.A."/>
            <person name="Livny J."/>
            <person name="Vlamakis H."/>
            <person name="Clish C."/>
            <person name="Bullock K."/>
            <person name="Deik A."/>
            <person name="Scott J."/>
            <person name="Pierce K.A."/>
            <person name="Xavier R.J."/>
            <person name="Alm E.J."/>
        </authorList>
    </citation>
    <scope>NUCLEOTIDE SEQUENCE [LARGE SCALE GENOMIC DNA]</scope>
    <source>
        <strain evidence="14 22">BIOML-A21</strain>
        <strain evidence="13 20">BIOML-A25</strain>
        <strain evidence="12 21">BIOML-A31</strain>
    </source>
</reference>
<evidence type="ECO:0000259" key="9">
    <source>
        <dbReference type="Pfam" id="PF00884"/>
    </source>
</evidence>
<dbReference type="Proteomes" id="UP000095657">
    <property type="component" value="Unassembled WGS sequence"/>
</dbReference>
<evidence type="ECO:0000313" key="18">
    <source>
        <dbReference type="Proteomes" id="UP000095725"/>
    </source>
</evidence>
<protein>
    <submittedName>
        <fullName evidence="15">DUF229 domain-containing protein</fullName>
    </submittedName>
    <submittedName>
        <fullName evidence="11 12">Sulfatase</fullName>
        <ecNumber evidence="11">3.1.6.6</ecNumber>
    </submittedName>
</protein>
<evidence type="ECO:0000313" key="12">
    <source>
        <dbReference type="EMBL" id="KAA5463898.1"/>
    </source>
</evidence>
<dbReference type="EMBL" id="CZBL01000001">
    <property type="protein sequence ID" value="CUP46266.1"/>
    <property type="molecule type" value="Genomic_DNA"/>
</dbReference>
<reference evidence="15 19" key="2">
    <citation type="submission" date="2018-08" db="EMBL/GenBank/DDBJ databases">
        <title>A genome reference for cultivated species of the human gut microbiota.</title>
        <authorList>
            <person name="Zou Y."/>
            <person name="Xue W."/>
            <person name="Luo G."/>
        </authorList>
    </citation>
    <scope>NUCLEOTIDE SEQUENCE [LARGE SCALE GENOMIC DNA]</scope>
    <source>
        <strain evidence="15 19">AF24-29LB</strain>
    </source>
</reference>
<dbReference type="EMBL" id="QRUO01000010">
    <property type="protein sequence ID" value="RGR70534.1"/>
    <property type="molecule type" value="Genomic_DNA"/>
</dbReference>
<evidence type="ECO:0000313" key="14">
    <source>
        <dbReference type="EMBL" id="KAA5494549.1"/>
    </source>
</evidence>
<dbReference type="PANTHER" id="PTHR45953:SF1">
    <property type="entry name" value="IDURONATE 2-SULFATASE"/>
    <property type="match status" value="1"/>
</dbReference>
<dbReference type="Gene3D" id="3.40.720.10">
    <property type="entry name" value="Alkaline Phosphatase, subunit A"/>
    <property type="match status" value="1"/>
</dbReference>
<dbReference type="STRING" id="47678.ERS852494_02635"/>
<dbReference type="InterPro" id="IPR017850">
    <property type="entry name" value="Alkaline_phosphatase_core_sf"/>
</dbReference>
<comment type="cofactor">
    <cofactor evidence="1">
        <name>Ca(2+)</name>
        <dbReference type="ChEBI" id="CHEBI:29108"/>
    </cofactor>
</comment>
<dbReference type="GO" id="GO:0047753">
    <property type="term" value="F:choline-sulfatase activity"/>
    <property type="evidence" value="ECO:0007669"/>
    <property type="project" value="UniProtKB-EC"/>
</dbReference>
<dbReference type="Proteomes" id="UP000491168">
    <property type="component" value="Unassembled WGS sequence"/>
</dbReference>
<keyword evidence="8" id="KW-0812">Transmembrane</keyword>
<evidence type="ECO:0000313" key="20">
    <source>
        <dbReference type="Proteomes" id="UP000427825"/>
    </source>
</evidence>
<dbReference type="GO" id="GO:0004423">
    <property type="term" value="F:iduronate-2-sulfatase activity"/>
    <property type="evidence" value="ECO:0007669"/>
    <property type="project" value="InterPro"/>
</dbReference>
<dbReference type="EMBL" id="VVYP01000008">
    <property type="protein sequence ID" value="KAA5463898.1"/>
    <property type="molecule type" value="Genomic_DNA"/>
</dbReference>
<dbReference type="SUPFAM" id="SSF53649">
    <property type="entry name" value="Alkaline phosphatase-like"/>
    <property type="match status" value="1"/>
</dbReference>
<evidence type="ECO:0000313" key="16">
    <source>
        <dbReference type="EMBL" id="UVQ97242.1"/>
    </source>
</evidence>
<dbReference type="Proteomes" id="UP000095725">
    <property type="component" value="Unassembled WGS sequence"/>
</dbReference>
<feature type="transmembrane region" description="Helical" evidence="8">
    <location>
        <begin position="6"/>
        <end position="23"/>
    </location>
</feature>
<dbReference type="Proteomes" id="UP000475905">
    <property type="component" value="Unassembled WGS sequence"/>
</dbReference>
<gene>
    <name evidence="11" type="primary">betC_3</name>
    <name evidence="10" type="synonym">betC_1</name>
    <name evidence="15" type="ORF">DWY26_11895</name>
    <name evidence="11" type="ORF">ERS852494_02635</name>
    <name evidence="10" type="ORF">ERS852558_00275</name>
    <name evidence="14" type="ORF">F2Y35_02950</name>
    <name evidence="12" type="ORF">F2Y36_08290</name>
    <name evidence="13" type="ORF">F2Y39_08380</name>
    <name evidence="16" type="ORF">NXW23_02380</name>
</gene>
<dbReference type="EC" id="3.1.6.6" evidence="11"/>
<dbReference type="Pfam" id="PF00884">
    <property type="entry name" value="Sulfatase"/>
    <property type="match status" value="1"/>
</dbReference>
<reference evidence="16" key="4">
    <citation type="submission" date="2022-08" db="EMBL/GenBank/DDBJ databases">
        <title>Genome Sequencing of Bacteroides fragilis Group Isolates with Nanopore Technology.</title>
        <authorList>
            <person name="Tisza M.J."/>
            <person name="Smith D."/>
            <person name="Dekker J.P."/>
        </authorList>
    </citation>
    <scope>NUCLEOTIDE SEQUENCE</scope>
    <source>
        <strain evidence="16">BFG-474</strain>
    </source>
</reference>
<dbReference type="RefSeq" id="WP_005675212.1">
    <property type="nucleotide sequence ID" value="NZ_CABMOQ010000014.1"/>
</dbReference>
<evidence type="ECO:0000256" key="1">
    <source>
        <dbReference type="ARBA" id="ARBA00001913"/>
    </source>
</evidence>
<keyword evidence="5 11" id="KW-0378">Hydrolase</keyword>
<organism evidence="11 17">
    <name type="scientific">Bacteroides caccae</name>
    <dbReference type="NCBI Taxonomy" id="47678"/>
    <lineage>
        <taxon>Bacteria</taxon>
        <taxon>Pseudomonadati</taxon>
        <taxon>Bacteroidota</taxon>
        <taxon>Bacteroidia</taxon>
        <taxon>Bacteroidales</taxon>
        <taxon>Bacteroidaceae</taxon>
        <taxon>Bacteroides</taxon>
    </lineage>
</organism>
<dbReference type="GeneID" id="75111927"/>
<name>A0A174PQQ7_9BACE</name>
<dbReference type="PANTHER" id="PTHR45953">
    <property type="entry name" value="IDURONATE 2-SULFATASE"/>
    <property type="match status" value="1"/>
</dbReference>
<proteinExistence type="inferred from homology"/>
<evidence type="ECO:0000256" key="5">
    <source>
        <dbReference type="ARBA" id="ARBA00022801"/>
    </source>
</evidence>
<dbReference type="AlphaFoldDB" id="A0A174PQQ7"/>
<evidence type="ECO:0000313" key="17">
    <source>
        <dbReference type="Proteomes" id="UP000095657"/>
    </source>
</evidence>
<dbReference type="EMBL" id="VVYF01000003">
    <property type="protein sequence ID" value="KAA5494549.1"/>
    <property type="molecule type" value="Genomic_DNA"/>
</dbReference>
<keyword evidence="6" id="KW-0106">Calcium</keyword>
<dbReference type="EMBL" id="CZAI01000006">
    <property type="protein sequence ID" value="CUP61150.1"/>
    <property type="molecule type" value="Genomic_DNA"/>
</dbReference>
<evidence type="ECO:0000256" key="8">
    <source>
        <dbReference type="SAM" id="Phobius"/>
    </source>
</evidence>
<keyword evidence="8" id="KW-0472">Membrane</keyword>
<dbReference type="GO" id="GO:0046872">
    <property type="term" value="F:metal ion binding"/>
    <property type="evidence" value="ECO:0007669"/>
    <property type="project" value="UniProtKB-KW"/>
</dbReference>
<evidence type="ECO:0000313" key="15">
    <source>
        <dbReference type="EMBL" id="RGR70534.1"/>
    </source>
</evidence>
<evidence type="ECO:0000313" key="13">
    <source>
        <dbReference type="EMBL" id="KAA5477627.1"/>
    </source>
</evidence>
<evidence type="ECO:0000256" key="3">
    <source>
        <dbReference type="ARBA" id="ARBA00022723"/>
    </source>
</evidence>
<comment type="similarity">
    <text evidence="2">Belongs to the sulfatase family.</text>
</comment>
<dbReference type="InterPro" id="IPR035874">
    <property type="entry name" value="IDS"/>
</dbReference>
<evidence type="ECO:0000313" key="22">
    <source>
        <dbReference type="Proteomes" id="UP000491168"/>
    </source>
</evidence>
<dbReference type="EMBL" id="VVYJ01000004">
    <property type="protein sequence ID" value="KAA5477627.1"/>
    <property type="molecule type" value="Genomic_DNA"/>
</dbReference>
<evidence type="ECO:0000256" key="2">
    <source>
        <dbReference type="ARBA" id="ARBA00008779"/>
    </source>
</evidence>
<dbReference type="Proteomes" id="UP000427825">
    <property type="component" value="Unassembled WGS sequence"/>
</dbReference>
<comment type="PTM">
    <text evidence="7">The conversion to 3-oxoalanine (also known as C-formylglycine, FGly), of a serine or cysteine residue in prokaryotes and of a cysteine residue in eukaryotes, is critical for catalytic activity.</text>
</comment>
<dbReference type="CDD" id="cd16030">
    <property type="entry name" value="iduronate-2-sulfatase"/>
    <property type="match status" value="1"/>
</dbReference>
<keyword evidence="4" id="KW-0732">Signal</keyword>
<evidence type="ECO:0000256" key="4">
    <source>
        <dbReference type="ARBA" id="ARBA00022729"/>
    </source>
</evidence>
<dbReference type="EMBL" id="CP103166">
    <property type="protein sequence ID" value="UVQ97242.1"/>
    <property type="molecule type" value="Genomic_DNA"/>
</dbReference>
<evidence type="ECO:0000313" key="10">
    <source>
        <dbReference type="EMBL" id="CUP46266.1"/>
    </source>
</evidence>
<evidence type="ECO:0000256" key="7">
    <source>
        <dbReference type="PIRSR" id="PIRSR600917-52"/>
    </source>
</evidence>
<feature type="domain" description="Sulfatase N-terminal" evidence="9">
    <location>
        <begin position="30"/>
        <end position="376"/>
    </location>
</feature>
<keyword evidence="8" id="KW-1133">Transmembrane helix</keyword>
<dbReference type="GO" id="GO:0005737">
    <property type="term" value="C:cytoplasm"/>
    <property type="evidence" value="ECO:0007669"/>
    <property type="project" value="TreeGrafter"/>
</dbReference>
<evidence type="ECO:0000313" key="21">
    <source>
        <dbReference type="Proteomes" id="UP000475905"/>
    </source>
</evidence>
<evidence type="ECO:0000256" key="6">
    <source>
        <dbReference type="ARBA" id="ARBA00022837"/>
    </source>
</evidence>
<keyword evidence="3" id="KW-0479">Metal-binding</keyword>
<evidence type="ECO:0000313" key="11">
    <source>
        <dbReference type="EMBL" id="CUP61150.1"/>
    </source>
</evidence>
<sequence length="476" mass="54195">MSSIQSFYFVGVITLVSSAHVYGQKKDKMNVLFIIADDMRPELGCYGIEDIVTPHIDRLAEQATVFQNAYCNIPVSGASRASLFTGVYPCYPERFTAFDANAEKDCPKALSLPECFKKNGYYVISNGKVFHNITDHARSWSEYPWRVYPDGYGKDWAEYNKWELWQNEESSRYIHPKTLRGPFCESADVSDTTYIDGRVAQKTIADLRRLKEMKVPFFLACGFWKPHLPFNAPKKYWDLYQREKIQLASNPYRPKALPKQVTSSGEIRGYGKFTTTKDEAFQREAKHGYYACVSYIDAQIGLVLDELERLGLAESTIVVILGDHGWHLGEHGFWGKHNLMNHATRAPLIVRVPHCKGGKAGGVVEFVDIYPTLCELCKVPVPEGQLQGKSFVPILQDSEKRIKEYAFVQWQGGYNIVSERYSSAIWLKGDSVVGRMVFDRQSDVAENENKVGSVSLSEEIKELETQIRIKKLQLEK</sequence>
<dbReference type="InterPro" id="IPR000917">
    <property type="entry name" value="Sulfatase_N"/>
</dbReference>
<evidence type="ECO:0000313" key="19">
    <source>
        <dbReference type="Proteomes" id="UP000284205"/>
    </source>
</evidence>